<sequence length="1209" mass="134184">MARQPATDLIYGHLGQPTYNIENKTWTFLRRPDRHNWLRQLGTWKTVIPPSVKLNDAAPPKTTRNPRSALQAAKALTRGNADLVPSMDIIADSSLVSAAITSIANSYDPSLGSRMSFGWLVADTDRRRKRSAKQVAAIVAGEGRNLIHLLVPAKQKYGWGIDRGTWIGGYTLTPEESGYWAGDATPIKQLCFAQTETRHSFLAARYATKTVFFRPSRHEARQTPERSQYYDLPPSRIDANPIFCVPCEQSGNFPHVDVSFNPDYERQFGLVDQQGNWSIWDIEGGERSDSQYSTNCTTRGTIHRSDDNLDDHDEQESPLLREDGWARILWVGTVNTVLVCNRKHLNLFDIRGDKPTLLKNPELINKNSADWILDVRKHPADKHQVFLLTSTRLYLLAVAGLDESNIVGNMQPETRVILSWTHFRDAEDFTLQLCVPTLPHEDTVAIIHSQISGLMTIHQFQEEEIDPSLSLSSADPSSLHIDRIALAHCTDARYIYDIQVLPLKYMGADTSEKDGLGATYASADIRFYRLVIMFSDLSIEEIFLHSTPSASSLAVDPPSWTLTTGTRMGVVNPESTIGDDDFIVPDGFETTTIPQIARCSRFVPLDRSGPNRKPLSRLDFGLIYIKLFQVGSHLDGSSGLARQEVNTLIEKIEQLLQDRENEDNVARNTMFDHAESNLAIADIEAASTQLQRVYESADRSKSLQLHHVTPGRLATVPHSEEEVPDILSTYHTLLEYWIASLPLDMSRRVRRSKELLARRIAAEVVLSSIHISPRETLELLEATSNSPATAALDDAPPHYLQHGALEPSSSQYQSQEPDSSLPVQFHLQTSLPTPEPTPSVTSATTYTSTLASGSTPIGQLGKYLLIEKPPAPIPDSVNEVLMQWRLGSDPKAYDWEATNRALEETSEDEVEDQAKKEKLRRRTERFLKRQRREAEIRQMTESQPALAFRPGFRSSPPRAVGMGLSSQTQGLSQSQGSSYNSFPIVNSQVEPGRHGGRPVKKKAKRMVGLRRGSGSDRTQLIFDLTSDSQASRIASYIMSGFPTLQPAFTVRVGIDAPLSVGGQQGPGLVIVPMVSGTVKSEPGFSPALDATLQLMARRHGVGYDYIHNDVDGANMRLDVRSQVKNSDGTLFAMYYKGTVVLTDGLKAILGGDASAKTTDYGDSFVNFTFETGSKEYKDLENGTFVAAGHFVVEDKAIIVEYKVSKVVIG</sequence>
<dbReference type="InterPro" id="IPR048536">
    <property type="entry name" value="Rrn6_K-rich"/>
</dbReference>
<dbReference type="Pfam" id="PF20640">
    <property type="entry name" value="Rrn6_HB"/>
    <property type="match status" value="1"/>
</dbReference>
<organism evidence="5 6">
    <name type="scientific">Polyplosphaeria fusca</name>
    <dbReference type="NCBI Taxonomy" id="682080"/>
    <lineage>
        <taxon>Eukaryota</taxon>
        <taxon>Fungi</taxon>
        <taxon>Dikarya</taxon>
        <taxon>Ascomycota</taxon>
        <taxon>Pezizomycotina</taxon>
        <taxon>Dothideomycetes</taxon>
        <taxon>Pleosporomycetidae</taxon>
        <taxon>Pleosporales</taxon>
        <taxon>Tetraplosphaeriaceae</taxon>
        <taxon>Polyplosphaeria</taxon>
    </lineage>
</organism>
<reference evidence="5" key="1">
    <citation type="journal article" date="2020" name="Stud. Mycol.">
        <title>101 Dothideomycetes genomes: a test case for predicting lifestyles and emergence of pathogens.</title>
        <authorList>
            <person name="Haridas S."/>
            <person name="Albert R."/>
            <person name="Binder M."/>
            <person name="Bloem J."/>
            <person name="Labutti K."/>
            <person name="Salamov A."/>
            <person name="Andreopoulos B."/>
            <person name="Baker S."/>
            <person name="Barry K."/>
            <person name="Bills G."/>
            <person name="Bluhm B."/>
            <person name="Cannon C."/>
            <person name="Castanera R."/>
            <person name="Culley D."/>
            <person name="Daum C."/>
            <person name="Ezra D."/>
            <person name="Gonzalez J."/>
            <person name="Henrissat B."/>
            <person name="Kuo A."/>
            <person name="Liang C."/>
            <person name="Lipzen A."/>
            <person name="Lutzoni F."/>
            <person name="Magnuson J."/>
            <person name="Mondo S."/>
            <person name="Nolan M."/>
            <person name="Ohm R."/>
            <person name="Pangilinan J."/>
            <person name="Park H.-J."/>
            <person name="Ramirez L."/>
            <person name="Alfaro M."/>
            <person name="Sun H."/>
            <person name="Tritt A."/>
            <person name="Yoshinaga Y."/>
            <person name="Zwiers L.-H."/>
            <person name="Turgeon B."/>
            <person name="Goodwin S."/>
            <person name="Spatafora J."/>
            <person name="Crous P."/>
            <person name="Grigoriev I."/>
        </authorList>
    </citation>
    <scope>NUCLEOTIDE SEQUENCE</scope>
    <source>
        <strain evidence="5">CBS 125425</strain>
    </source>
</reference>
<evidence type="ECO:0000256" key="1">
    <source>
        <dbReference type="SAM" id="MobiDB-lite"/>
    </source>
</evidence>
<feature type="region of interest" description="Disordered" evidence="1">
    <location>
        <begin position="788"/>
        <end position="821"/>
    </location>
</feature>
<dbReference type="Pfam" id="PF20639">
    <property type="entry name" value="Rrn6_K-rich"/>
    <property type="match status" value="1"/>
</dbReference>
<dbReference type="Proteomes" id="UP000799444">
    <property type="component" value="Unassembled WGS sequence"/>
</dbReference>
<evidence type="ECO:0000313" key="5">
    <source>
        <dbReference type="EMBL" id="KAF2736131.1"/>
    </source>
</evidence>
<feature type="region of interest" description="Disordered" evidence="1">
    <location>
        <begin position="290"/>
        <end position="315"/>
    </location>
</feature>
<evidence type="ECO:0000259" key="4">
    <source>
        <dbReference type="Pfam" id="PF20640"/>
    </source>
</evidence>
<dbReference type="AlphaFoldDB" id="A0A9P4R460"/>
<dbReference type="GO" id="GO:0042790">
    <property type="term" value="P:nucleolar large rRNA transcription by RNA polymerase I"/>
    <property type="evidence" value="ECO:0007669"/>
    <property type="project" value="TreeGrafter"/>
</dbReference>
<accession>A0A9P4R460</accession>
<evidence type="ECO:0000259" key="2">
    <source>
        <dbReference type="Pfam" id="PF10214"/>
    </source>
</evidence>
<feature type="region of interest" description="Disordered" evidence="1">
    <location>
        <begin position="984"/>
        <end position="1010"/>
    </location>
</feature>
<dbReference type="Pfam" id="PF11578">
    <property type="entry name" value="DUF3237"/>
    <property type="match status" value="1"/>
</dbReference>
<keyword evidence="6" id="KW-1185">Reference proteome</keyword>
<protein>
    <submittedName>
        <fullName evidence="5">Uncharacterized protein</fullName>
    </submittedName>
</protein>
<dbReference type="Pfam" id="PF10214">
    <property type="entry name" value="Rrn6_beta-prop"/>
    <property type="match status" value="1"/>
</dbReference>
<dbReference type="InterPro" id="IPR048535">
    <property type="entry name" value="RRN6_beta-prop"/>
</dbReference>
<dbReference type="Gene3D" id="2.40.160.20">
    <property type="match status" value="1"/>
</dbReference>
<evidence type="ECO:0000313" key="6">
    <source>
        <dbReference type="Proteomes" id="UP000799444"/>
    </source>
</evidence>
<dbReference type="OrthoDB" id="4090074at2759"/>
<evidence type="ECO:0000259" key="3">
    <source>
        <dbReference type="Pfam" id="PF20639"/>
    </source>
</evidence>
<comment type="caution">
    <text evidence="5">The sequence shown here is derived from an EMBL/GenBank/DDBJ whole genome shotgun (WGS) entry which is preliminary data.</text>
</comment>
<feature type="compositionally biased region" description="Low complexity" evidence="1">
    <location>
        <begin position="806"/>
        <end position="820"/>
    </location>
</feature>
<feature type="compositionally biased region" description="Polar residues" evidence="1">
    <location>
        <begin position="290"/>
        <end position="300"/>
    </location>
</feature>
<feature type="domain" description="RRN6 helical bundle" evidence="4">
    <location>
        <begin position="579"/>
        <end position="769"/>
    </location>
</feature>
<dbReference type="EMBL" id="ML996128">
    <property type="protein sequence ID" value="KAF2736131.1"/>
    <property type="molecule type" value="Genomic_DNA"/>
</dbReference>
<dbReference type="PANTHER" id="PTHR28221">
    <property type="entry name" value="RNA POLYMERASE I-SPECIFIC TRANSCRIPTION INITIATION FACTOR RRN6"/>
    <property type="match status" value="1"/>
</dbReference>
<dbReference type="GO" id="GO:0001163">
    <property type="term" value="F:RNA polymerase I transcription regulatory region sequence-specific DNA binding"/>
    <property type="evidence" value="ECO:0007669"/>
    <property type="project" value="TreeGrafter"/>
</dbReference>
<feature type="compositionally biased region" description="Basic residues" evidence="1">
    <location>
        <begin position="994"/>
        <end position="1008"/>
    </location>
</feature>
<feature type="domain" description="RRN6 K-rich C-terminal" evidence="3">
    <location>
        <begin position="878"/>
        <end position="1008"/>
    </location>
</feature>
<dbReference type="InterPro" id="IPR048537">
    <property type="entry name" value="RRN6_HB"/>
</dbReference>
<proteinExistence type="predicted"/>
<dbReference type="PANTHER" id="PTHR28221:SF2">
    <property type="entry name" value="RNA POLYMERASE I-SPECIFIC TRANSCRIPTION INITIATION FACTOR RRN6"/>
    <property type="match status" value="1"/>
</dbReference>
<gene>
    <name evidence="5" type="ORF">EJ04DRAFT_463543</name>
</gene>
<feature type="domain" description="RRN6 beta-propeller" evidence="2">
    <location>
        <begin position="108"/>
        <end position="481"/>
    </location>
</feature>
<name>A0A9P4R460_9PLEO</name>
<dbReference type="GO" id="GO:0070860">
    <property type="term" value="C:RNA polymerase I core factor complex"/>
    <property type="evidence" value="ECO:0007669"/>
    <property type="project" value="TreeGrafter"/>
</dbReference>
<dbReference type="GO" id="GO:0001179">
    <property type="term" value="F:RNA polymerase I general transcription initiation factor binding"/>
    <property type="evidence" value="ECO:0007669"/>
    <property type="project" value="TreeGrafter"/>
</dbReference>
<dbReference type="InterPro" id="IPR019350">
    <property type="entry name" value="RNA_pol_I-sp_TIF_RRN6-like"/>
</dbReference>